<dbReference type="Proteomes" id="UP001596201">
    <property type="component" value="Unassembled WGS sequence"/>
</dbReference>
<evidence type="ECO:0000256" key="1">
    <source>
        <dbReference type="SAM" id="Phobius"/>
    </source>
</evidence>
<sequence>MISKLYRTSLLALYQLTVALGILVLPLAMLARRAGLRLPIHRLVEAADRAYENAAR</sequence>
<dbReference type="AlphaFoldDB" id="A0ABD5R893"/>
<evidence type="ECO:0000313" key="2">
    <source>
        <dbReference type="EMBL" id="MFC5366143.1"/>
    </source>
</evidence>
<organism evidence="2 3">
    <name type="scientific">Salinirubrum litoreum</name>
    <dbReference type="NCBI Taxonomy" id="1126234"/>
    <lineage>
        <taxon>Archaea</taxon>
        <taxon>Methanobacteriati</taxon>
        <taxon>Methanobacteriota</taxon>
        <taxon>Stenosarchaea group</taxon>
        <taxon>Halobacteria</taxon>
        <taxon>Halobacteriales</taxon>
        <taxon>Haloferacaceae</taxon>
        <taxon>Salinirubrum</taxon>
    </lineage>
</organism>
<keyword evidence="1" id="KW-0472">Membrane</keyword>
<comment type="caution">
    <text evidence="2">The sequence shown here is derived from an EMBL/GenBank/DDBJ whole genome shotgun (WGS) entry which is preliminary data.</text>
</comment>
<dbReference type="EMBL" id="JBHSKX010000001">
    <property type="protein sequence ID" value="MFC5366143.1"/>
    <property type="molecule type" value="Genomic_DNA"/>
</dbReference>
<keyword evidence="3" id="KW-1185">Reference proteome</keyword>
<evidence type="ECO:0008006" key="4">
    <source>
        <dbReference type="Google" id="ProtNLM"/>
    </source>
</evidence>
<reference evidence="2 3" key="1">
    <citation type="journal article" date="2019" name="Int. J. Syst. Evol. Microbiol.">
        <title>The Global Catalogue of Microorganisms (GCM) 10K type strain sequencing project: providing services to taxonomists for standard genome sequencing and annotation.</title>
        <authorList>
            <consortium name="The Broad Institute Genomics Platform"/>
            <consortium name="The Broad Institute Genome Sequencing Center for Infectious Disease"/>
            <person name="Wu L."/>
            <person name="Ma J."/>
        </authorList>
    </citation>
    <scope>NUCLEOTIDE SEQUENCE [LARGE SCALE GENOMIC DNA]</scope>
    <source>
        <strain evidence="2 3">CGMCC 1.12237</strain>
    </source>
</reference>
<name>A0ABD5R893_9EURY</name>
<dbReference type="RefSeq" id="WP_227228501.1">
    <property type="nucleotide sequence ID" value="NZ_JAJCVJ010000001.1"/>
</dbReference>
<protein>
    <recommendedName>
        <fullName evidence="4">Sensor histidine kinase</fullName>
    </recommendedName>
</protein>
<feature type="transmembrane region" description="Helical" evidence="1">
    <location>
        <begin position="12"/>
        <end position="31"/>
    </location>
</feature>
<gene>
    <name evidence="2" type="ORF">ACFPJ5_04280</name>
</gene>
<evidence type="ECO:0000313" key="3">
    <source>
        <dbReference type="Proteomes" id="UP001596201"/>
    </source>
</evidence>
<keyword evidence="1" id="KW-1133">Transmembrane helix</keyword>
<accession>A0ABD5R893</accession>
<keyword evidence="1" id="KW-0812">Transmembrane</keyword>
<proteinExistence type="predicted"/>